<proteinExistence type="predicted"/>
<accession>A0A8X8A972</accession>
<dbReference type="AlphaFoldDB" id="A0A8X8A972"/>
<dbReference type="OrthoDB" id="1747351at2759"/>
<name>A0A8X8A972_POPTO</name>
<evidence type="ECO:0000313" key="2">
    <source>
        <dbReference type="Proteomes" id="UP000886885"/>
    </source>
</evidence>
<gene>
    <name evidence="1" type="ORF">POTOM_009794</name>
</gene>
<protein>
    <submittedName>
        <fullName evidence="1">Uncharacterized protein</fullName>
    </submittedName>
</protein>
<keyword evidence="2" id="KW-1185">Reference proteome</keyword>
<evidence type="ECO:0000313" key="1">
    <source>
        <dbReference type="EMBL" id="KAG6784109.1"/>
    </source>
</evidence>
<organism evidence="1 2">
    <name type="scientific">Populus tomentosa</name>
    <name type="common">Chinese white poplar</name>
    <dbReference type="NCBI Taxonomy" id="118781"/>
    <lineage>
        <taxon>Eukaryota</taxon>
        <taxon>Viridiplantae</taxon>
        <taxon>Streptophyta</taxon>
        <taxon>Embryophyta</taxon>
        <taxon>Tracheophyta</taxon>
        <taxon>Spermatophyta</taxon>
        <taxon>Magnoliopsida</taxon>
        <taxon>eudicotyledons</taxon>
        <taxon>Gunneridae</taxon>
        <taxon>Pentapetalae</taxon>
        <taxon>rosids</taxon>
        <taxon>fabids</taxon>
        <taxon>Malpighiales</taxon>
        <taxon>Salicaceae</taxon>
        <taxon>Saliceae</taxon>
        <taxon>Populus</taxon>
    </lineage>
</organism>
<dbReference type="Proteomes" id="UP000886885">
    <property type="component" value="Chromosome 2D"/>
</dbReference>
<dbReference type="EMBL" id="JAAWWB010000004">
    <property type="protein sequence ID" value="KAG6784109.1"/>
    <property type="molecule type" value="Genomic_DNA"/>
</dbReference>
<sequence>MEVKNRNSPAGEEVKNWNSPAGEEVIKSKKVACFKHKNDSLIPKKRRSVKSMMFDSIASAIFGSSCLHPPSKPKEYNSGKMLIVGQGEVGLAEEGRWKRRTALYSNLFRAGGGDTHTGGFLRPCDNAWPEFRGHTTFIGRGKPLFLFRSEIVLSGQERTMCVNDESAGSLWANVRIRSFVEKFRFLSNLELVGEDKSPLTGCSVPSIELGPPSWFYHSLTAENGSKVTF</sequence>
<reference evidence="1" key="1">
    <citation type="journal article" date="2020" name="bioRxiv">
        <title>Hybrid origin of Populus tomentosa Carr. identified through genome sequencing and phylogenomic analysis.</title>
        <authorList>
            <person name="An X."/>
            <person name="Gao K."/>
            <person name="Chen Z."/>
            <person name="Li J."/>
            <person name="Yang X."/>
            <person name="Yang X."/>
            <person name="Zhou J."/>
            <person name="Guo T."/>
            <person name="Zhao T."/>
            <person name="Huang S."/>
            <person name="Miao D."/>
            <person name="Khan W.U."/>
            <person name="Rao P."/>
            <person name="Ye M."/>
            <person name="Lei B."/>
            <person name="Liao W."/>
            <person name="Wang J."/>
            <person name="Ji L."/>
            <person name="Li Y."/>
            <person name="Guo B."/>
            <person name="Mustafa N.S."/>
            <person name="Li S."/>
            <person name="Yun Q."/>
            <person name="Keller S.R."/>
            <person name="Mao J."/>
            <person name="Zhang R."/>
            <person name="Strauss S.H."/>
        </authorList>
    </citation>
    <scope>NUCLEOTIDE SEQUENCE</scope>
    <source>
        <strain evidence="1">GM15</strain>
        <tissue evidence="1">Leaf</tissue>
    </source>
</reference>
<comment type="caution">
    <text evidence="1">The sequence shown here is derived from an EMBL/GenBank/DDBJ whole genome shotgun (WGS) entry which is preliminary data.</text>
</comment>